<comment type="similarity">
    <text evidence="1">Belongs to the Lgt family.</text>
</comment>
<gene>
    <name evidence="8" type="ORF">AKJ09_08410</name>
</gene>
<dbReference type="RefSeq" id="WP_169928203.1">
    <property type="nucleotide sequence ID" value="NZ_CP012333.1"/>
</dbReference>
<evidence type="ECO:0000256" key="5">
    <source>
        <dbReference type="ARBA" id="ARBA00022989"/>
    </source>
</evidence>
<dbReference type="AlphaFoldDB" id="A0A0K1Q7X0"/>
<evidence type="ECO:0000313" key="8">
    <source>
        <dbReference type="EMBL" id="AKV01747.1"/>
    </source>
</evidence>
<feature type="transmembrane region" description="Helical" evidence="7">
    <location>
        <begin position="262"/>
        <end position="278"/>
    </location>
</feature>
<evidence type="ECO:0000256" key="1">
    <source>
        <dbReference type="ARBA" id="ARBA00007150"/>
    </source>
</evidence>
<keyword evidence="5 7" id="KW-1133">Transmembrane helix</keyword>
<dbReference type="EMBL" id="CP012333">
    <property type="protein sequence ID" value="AKV01747.1"/>
    <property type="molecule type" value="Genomic_DNA"/>
</dbReference>
<dbReference type="PANTHER" id="PTHR30589">
    <property type="entry name" value="PROLIPOPROTEIN DIACYLGLYCERYL TRANSFERASE"/>
    <property type="match status" value="1"/>
</dbReference>
<evidence type="ECO:0000256" key="7">
    <source>
        <dbReference type="SAM" id="Phobius"/>
    </source>
</evidence>
<keyword evidence="2" id="KW-1003">Cell membrane</keyword>
<feature type="transmembrane region" description="Helical" evidence="7">
    <location>
        <begin position="20"/>
        <end position="37"/>
    </location>
</feature>
<feature type="transmembrane region" description="Helical" evidence="7">
    <location>
        <begin position="49"/>
        <end position="67"/>
    </location>
</feature>
<evidence type="ECO:0000256" key="6">
    <source>
        <dbReference type="ARBA" id="ARBA00023136"/>
    </source>
</evidence>
<evidence type="ECO:0000256" key="4">
    <source>
        <dbReference type="ARBA" id="ARBA00022692"/>
    </source>
</evidence>
<reference evidence="8 9" key="1">
    <citation type="submission" date="2015-08" db="EMBL/GenBank/DDBJ databases">
        <authorList>
            <person name="Babu N.S."/>
            <person name="Beckwith C.J."/>
            <person name="Beseler K.G."/>
            <person name="Brison A."/>
            <person name="Carone J.V."/>
            <person name="Caskin T.P."/>
            <person name="Diamond M."/>
            <person name="Durham M.E."/>
            <person name="Foxe J.M."/>
            <person name="Go M."/>
            <person name="Henderson B.A."/>
            <person name="Jones I.B."/>
            <person name="McGettigan J.A."/>
            <person name="Micheletti S.J."/>
            <person name="Nasrallah M.E."/>
            <person name="Ortiz D."/>
            <person name="Piller C.R."/>
            <person name="Privatt S.R."/>
            <person name="Schneider S.L."/>
            <person name="Sharp S."/>
            <person name="Smith T.C."/>
            <person name="Stanton J.D."/>
            <person name="Ullery H.E."/>
            <person name="Wilson R.J."/>
            <person name="Serrano M.G."/>
            <person name="Buck G."/>
            <person name="Lee V."/>
            <person name="Wang Y."/>
            <person name="Carvalho R."/>
            <person name="Voegtly L."/>
            <person name="Shi R."/>
            <person name="Duckworth R."/>
            <person name="Johnson A."/>
            <person name="Loviza R."/>
            <person name="Walstead R."/>
            <person name="Shah Z."/>
            <person name="Kiflezghi M."/>
            <person name="Wade K."/>
            <person name="Ball S.L."/>
            <person name="Bradley K.W."/>
            <person name="Asai D.J."/>
            <person name="Bowman C.A."/>
            <person name="Russell D.A."/>
            <person name="Pope W.H."/>
            <person name="Jacobs-Sera D."/>
            <person name="Hendrix R.W."/>
            <person name="Hatfull G.F."/>
        </authorList>
    </citation>
    <scope>NUCLEOTIDE SEQUENCE [LARGE SCALE GENOMIC DNA]</scope>
    <source>
        <strain evidence="8 9">DSM 27648</strain>
    </source>
</reference>
<keyword evidence="3 8" id="KW-0808">Transferase</keyword>
<proteinExistence type="inferred from homology"/>
<feature type="transmembrane region" description="Helical" evidence="7">
    <location>
        <begin position="127"/>
        <end position="145"/>
    </location>
</feature>
<keyword evidence="9" id="KW-1185">Reference proteome</keyword>
<dbReference type="STRING" id="1391654.AKJ09_08410"/>
<evidence type="ECO:0000256" key="2">
    <source>
        <dbReference type="ARBA" id="ARBA00022475"/>
    </source>
</evidence>
<organism evidence="8 9">
    <name type="scientific">Labilithrix luteola</name>
    <dbReference type="NCBI Taxonomy" id="1391654"/>
    <lineage>
        <taxon>Bacteria</taxon>
        <taxon>Pseudomonadati</taxon>
        <taxon>Myxococcota</taxon>
        <taxon>Polyangia</taxon>
        <taxon>Polyangiales</taxon>
        <taxon>Labilitrichaceae</taxon>
        <taxon>Labilithrix</taxon>
    </lineage>
</organism>
<protein>
    <submittedName>
        <fullName evidence="8">Prolipoprotein diacylglyceryl transferase</fullName>
    </submittedName>
</protein>
<dbReference type="PANTHER" id="PTHR30589:SF0">
    <property type="entry name" value="PHOSPHATIDYLGLYCEROL--PROLIPOPROTEIN DIACYLGLYCERYL TRANSFERASE"/>
    <property type="match status" value="1"/>
</dbReference>
<feature type="transmembrane region" description="Helical" evidence="7">
    <location>
        <begin position="199"/>
        <end position="218"/>
    </location>
</feature>
<dbReference type="GO" id="GO:0005886">
    <property type="term" value="C:plasma membrane"/>
    <property type="evidence" value="ECO:0007669"/>
    <property type="project" value="InterPro"/>
</dbReference>
<sequence length="313" mass="34639">MIPYIHVPDLKLGPLTLHPFGLLVATGVIIGTWLATWRARQRGLDVDKLNSFITWMLVAGFMGGHMLDEIFYHPAELIKRPWSLFLLWEGLSSFGGFTGALIGIVLWKYFEALPGMKFRRREVTMPILPFADLILSVFPVAWIFGRSGCSVVHDHPGMRAEPGTLLAVAFGRPVRVEKLLSLGGDAIELRWGNAPQFDLGLLELMFTVVLAGLLALTWRRKLPTGAYVAATALAYAPVRFVMDFLRVRDVDQADPRYGGLTPAQWACVALFVFGLVMAKRARDIKASGRDPMDLVTRPEVLATAPEAAQQEPA</sequence>
<dbReference type="InterPro" id="IPR001640">
    <property type="entry name" value="Lgt"/>
</dbReference>
<evidence type="ECO:0000256" key="3">
    <source>
        <dbReference type="ARBA" id="ARBA00022679"/>
    </source>
</evidence>
<keyword evidence="6 7" id="KW-0472">Membrane</keyword>
<keyword evidence="8" id="KW-0449">Lipoprotein</keyword>
<name>A0A0K1Q7X0_9BACT</name>
<dbReference type="GO" id="GO:0042158">
    <property type="term" value="P:lipoprotein biosynthetic process"/>
    <property type="evidence" value="ECO:0007669"/>
    <property type="project" value="InterPro"/>
</dbReference>
<keyword evidence="4 7" id="KW-0812">Transmembrane</keyword>
<dbReference type="Pfam" id="PF01790">
    <property type="entry name" value="LGT"/>
    <property type="match status" value="1"/>
</dbReference>
<dbReference type="KEGG" id="llu:AKJ09_08410"/>
<dbReference type="GO" id="GO:0008961">
    <property type="term" value="F:phosphatidylglycerol-prolipoprotein diacylglyceryl transferase activity"/>
    <property type="evidence" value="ECO:0007669"/>
    <property type="project" value="InterPro"/>
</dbReference>
<evidence type="ECO:0000313" key="9">
    <source>
        <dbReference type="Proteomes" id="UP000064967"/>
    </source>
</evidence>
<feature type="transmembrane region" description="Helical" evidence="7">
    <location>
        <begin position="225"/>
        <end position="242"/>
    </location>
</feature>
<dbReference type="Proteomes" id="UP000064967">
    <property type="component" value="Chromosome"/>
</dbReference>
<accession>A0A0K1Q7X0</accession>
<feature type="transmembrane region" description="Helical" evidence="7">
    <location>
        <begin position="87"/>
        <end position="107"/>
    </location>
</feature>